<evidence type="ECO:0000313" key="2">
    <source>
        <dbReference type="EMBL" id="MBO0441810.1"/>
    </source>
</evidence>
<dbReference type="EMBL" id="JAFLWD010000049">
    <property type="protein sequence ID" value="MBO0441810.1"/>
    <property type="molecule type" value="Genomic_DNA"/>
</dbReference>
<proteinExistence type="predicted"/>
<gene>
    <name evidence="2" type="ORF">JZO69_15695</name>
</gene>
<dbReference type="InterPro" id="IPR036388">
    <property type="entry name" value="WH-like_DNA-bd_sf"/>
</dbReference>
<sequence length="506" mass="59428">MRKFDLLEKLEIYQIELLIYMSDVGGIATKKELLDHLDIGDYFLSKLIEGLMTSAKKSNGSFSIEVNRHTVRFQTKPDYSIHTLYNELIAHAPKYKILEELLLCGAVDSSRLCEKIGISHSTYFRKINELNTFLNEFDLSIQNGYLLGSELQIRFFYTSFCMVIDPKRHLKVPNVDPRIYETVTNIQTILGGSTSINSRKKLITYLSLLKRRNAQKNIPDYSDQAPFFHNQTDINSQKRFIRALKNTHLFKKINKVLGSFLVYYSFKMIPNETILLLLFMLGEEIIPVNSHYLSELDLIECQSNLFVRTLNEEFSNFMKACHPNTYLNEIHRATFHHYLNSVGYHHLLFKGHIDYYWEPTYIAWEKNKHAEMIYTFIDFFKQKYPLLFVDVTHDSILITRYTHAINFYKDCIRAKLSIGIFIEGDQLCKQKYTNWWIQHIELTTFAQAEPVAFNKLYDLVISNVDCSNLKKRGKYFFFIANYNEKTDINDIDQLLHTIYSSSITKT</sequence>
<feature type="domain" description="Mga helix-turn-helix" evidence="1">
    <location>
        <begin position="79"/>
        <end position="160"/>
    </location>
</feature>
<comment type="caution">
    <text evidence="2">The sequence shown here is derived from an EMBL/GenBank/DDBJ whole genome shotgun (WGS) entry which is preliminary data.</text>
</comment>
<dbReference type="Pfam" id="PF05043">
    <property type="entry name" value="Mga"/>
    <property type="match status" value="1"/>
</dbReference>
<organism evidence="2 3">
    <name type="scientific">Candidatus Enterococcus ikei</name>
    <dbReference type="NCBI Taxonomy" id="2815326"/>
    <lineage>
        <taxon>Bacteria</taxon>
        <taxon>Bacillati</taxon>
        <taxon>Bacillota</taxon>
        <taxon>Bacilli</taxon>
        <taxon>Lactobacillales</taxon>
        <taxon>Enterococcaceae</taxon>
        <taxon>Enterococcus</taxon>
    </lineage>
</organism>
<dbReference type="Proteomes" id="UP000664632">
    <property type="component" value="Unassembled WGS sequence"/>
</dbReference>
<dbReference type="RefSeq" id="WP_207113766.1">
    <property type="nucleotide sequence ID" value="NZ_JAFLWD010000049.1"/>
</dbReference>
<reference evidence="2 3" key="1">
    <citation type="submission" date="2021-03" db="EMBL/GenBank/DDBJ databases">
        <title>Enterococcal diversity collection.</title>
        <authorList>
            <person name="Gilmore M.S."/>
            <person name="Schwartzman J."/>
            <person name="Van Tyne D."/>
            <person name="Martin M."/>
            <person name="Earl A.M."/>
            <person name="Manson A.L."/>
            <person name="Straub T."/>
            <person name="Salamzade R."/>
            <person name="Saavedra J."/>
            <person name="Lebreton F."/>
            <person name="Prichula J."/>
            <person name="Schaufler K."/>
            <person name="Gaca A."/>
            <person name="Sgardioli B."/>
            <person name="Wagenaar J."/>
            <person name="Strong T."/>
        </authorList>
    </citation>
    <scope>NUCLEOTIDE SEQUENCE [LARGE SCALE GENOMIC DNA]</scope>
    <source>
        <strain evidence="2 3">DIV0869a</strain>
    </source>
</reference>
<protein>
    <submittedName>
        <fullName evidence="2">Helix-turn-helix domain-containing protein</fullName>
    </submittedName>
</protein>
<name>A0ABS3H2Q6_9ENTE</name>
<evidence type="ECO:0000259" key="1">
    <source>
        <dbReference type="Pfam" id="PF05043"/>
    </source>
</evidence>
<evidence type="ECO:0000313" key="3">
    <source>
        <dbReference type="Proteomes" id="UP000664632"/>
    </source>
</evidence>
<dbReference type="InterPro" id="IPR007737">
    <property type="entry name" value="Mga_HTH"/>
</dbReference>
<accession>A0ABS3H2Q6</accession>
<keyword evidence="3" id="KW-1185">Reference proteome</keyword>
<dbReference type="Gene3D" id="1.10.10.10">
    <property type="entry name" value="Winged helix-like DNA-binding domain superfamily/Winged helix DNA-binding domain"/>
    <property type="match status" value="1"/>
</dbReference>